<reference evidence="2" key="1">
    <citation type="submission" date="2023-08" db="EMBL/GenBank/DDBJ databases">
        <title>Rhodospirillaceae gen. nov., a novel taxon isolated from the Yangtze River Yuezi River estuary sludge.</title>
        <authorList>
            <person name="Ruan L."/>
        </authorList>
    </citation>
    <scope>NUCLEOTIDE SEQUENCE [LARGE SCALE GENOMIC DNA]</scope>
    <source>
        <strain evidence="2">R-7</strain>
    </source>
</reference>
<dbReference type="Proteomes" id="UP001230156">
    <property type="component" value="Unassembled WGS sequence"/>
</dbReference>
<accession>A0ABU0YF12</accession>
<organism evidence="1 2">
    <name type="scientific">Dongia sedimenti</name>
    <dbReference type="NCBI Taxonomy" id="3064282"/>
    <lineage>
        <taxon>Bacteria</taxon>
        <taxon>Pseudomonadati</taxon>
        <taxon>Pseudomonadota</taxon>
        <taxon>Alphaproteobacteria</taxon>
        <taxon>Rhodospirillales</taxon>
        <taxon>Dongiaceae</taxon>
        <taxon>Dongia</taxon>
    </lineage>
</organism>
<dbReference type="SUPFAM" id="SSF64076">
    <property type="entry name" value="MTH938-like"/>
    <property type="match status" value="1"/>
</dbReference>
<name>A0ABU0YF12_9PROT</name>
<sequence length="126" mass="13007">MDLTPLVPQGRQIIESYGDGKFRVTGAVHQGSILVFPDKTVAWPVTESAALTEDSLASIAAAGDAGTIDLLLIGCGPRMTLIPAKLRAALRSHGVVIEPMDTGAAARTYNVLAAEGRKVGAALIAV</sequence>
<evidence type="ECO:0000313" key="2">
    <source>
        <dbReference type="Proteomes" id="UP001230156"/>
    </source>
</evidence>
<protein>
    <submittedName>
        <fullName evidence="1">Mth938-like domain-containing protein</fullName>
    </submittedName>
</protein>
<gene>
    <name evidence="1" type="ORF">Q8A70_01425</name>
</gene>
<dbReference type="Gene3D" id="3.40.1230.10">
    <property type="entry name" value="MTH938-like"/>
    <property type="match status" value="1"/>
</dbReference>
<dbReference type="CDD" id="cd00248">
    <property type="entry name" value="Mth938-like"/>
    <property type="match status" value="1"/>
</dbReference>
<keyword evidence="2" id="KW-1185">Reference proteome</keyword>
<dbReference type="Pfam" id="PF04430">
    <property type="entry name" value="DUF498"/>
    <property type="match status" value="1"/>
</dbReference>
<dbReference type="InterPro" id="IPR007523">
    <property type="entry name" value="NDUFAF3/AAMDC"/>
</dbReference>
<comment type="caution">
    <text evidence="1">The sequence shown here is derived from an EMBL/GenBank/DDBJ whole genome shotgun (WGS) entry which is preliminary data.</text>
</comment>
<dbReference type="PANTHER" id="PTHR21192:SF2">
    <property type="entry name" value="NADH DEHYDROGENASE [UBIQUINONE] 1 ALPHA SUBCOMPLEX ASSEMBLY FACTOR 3"/>
    <property type="match status" value="1"/>
</dbReference>
<dbReference type="RefSeq" id="WP_379953679.1">
    <property type="nucleotide sequence ID" value="NZ_JAUYVI010000001.1"/>
</dbReference>
<dbReference type="PANTHER" id="PTHR21192">
    <property type="entry name" value="NUCLEAR PROTEIN E3-3"/>
    <property type="match status" value="1"/>
</dbReference>
<dbReference type="EMBL" id="JAUYVI010000001">
    <property type="protein sequence ID" value="MDQ7246301.1"/>
    <property type="molecule type" value="Genomic_DNA"/>
</dbReference>
<evidence type="ECO:0000313" key="1">
    <source>
        <dbReference type="EMBL" id="MDQ7246301.1"/>
    </source>
</evidence>
<dbReference type="InterPro" id="IPR036748">
    <property type="entry name" value="MTH938-like_sf"/>
</dbReference>
<proteinExistence type="predicted"/>